<evidence type="ECO:0000256" key="4">
    <source>
        <dbReference type="PIRSR" id="PIRSR005902-1"/>
    </source>
</evidence>
<dbReference type="CDD" id="cd01310">
    <property type="entry name" value="TatD_DNAse"/>
    <property type="match status" value="1"/>
</dbReference>
<name>A0A9W6MV83_9HYPH</name>
<dbReference type="Gene3D" id="3.20.20.140">
    <property type="entry name" value="Metal-dependent hydrolases"/>
    <property type="match status" value="1"/>
</dbReference>
<evidence type="ECO:0000256" key="2">
    <source>
        <dbReference type="ARBA" id="ARBA00022723"/>
    </source>
</evidence>
<dbReference type="PIRSF" id="PIRSF005902">
    <property type="entry name" value="DNase_TatD"/>
    <property type="match status" value="1"/>
</dbReference>
<sequence>MTALVDSHCHLDFPDFEAERDAVVARAHAAGVGLMVTISTRVRRFDQILGLVERYPSVFGTVGTHPQNAHEEVDVTTEELVTLAEHPKIVGFGEAGLDFHYPGDYAAQEHGFRAHIAAARETGLPLVIHARSADEAMIGILEDEAGKGAFPAVLHCFSSGAELARRGVALGLYVSFSGILTFKRSDDLRAIAAEVPEDRLLVETDAPYLAPEPFRGRRNEPAHTANTAAVLAKVRGWDEARTRDVTTDNFFRLFNKTDRNALVSYEGAIPA</sequence>
<dbReference type="InterPro" id="IPR015991">
    <property type="entry name" value="TatD/YcfH-like"/>
</dbReference>
<evidence type="ECO:0000256" key="1">
    <source>
        <dbReference type="ARBA" id="ARBA00009275"/>
    </source>
</evidence>
<feature type="binding site" evidence="4">
    <location>
        <position position="8"/>
    </location>
    <ligand>
        <name>a divalent metal cation</name>
        <dbReference type="ChEBI" id="CHEBI:60240"/>
        <label>1</label>
    </ligand>
</feature>
<dbReference type="SUPFAM" id="SSF51556">
    <property type="entry name" value="Metallo-dependent hydrolases"/>
    <property type="match status" value="1"/>
</dbReference>
<protein>
    <submittedName>
        <fullName evidence="5">LuxR family transcriptional regulator</fullName>
    </submittedName>
</protein>
<organism evidence="5 6">
    <name type="scientific">Hansschlegelia plantiphila</name>
    <dbReference type="NCBI Taxonomy" id="374655"/>
    <lineage>
        <taxon>Bacteria</taxon>
        <taxon>Pseudomonadati</taxon>
        <taxon>Pseudomonadota</taxon>
        <taxon>Alphaproteobacteria</taxon>
        <taxon>Hyphomicrobiales</taxon>
        <taxon>Methylopilaceae</taxon>
        <taxon>Hansschlegelia</taxon>
    </lineage>
</organism>
<dbReference type="GO" id="GO:0016788">
    <property type="term" value="F:hydrolase activity, acting on ester bonds"/>
    <property type="evidence" value="ECO:0007669"/>
    <property type="project" value="InterPro"/>
</dbReference>
<dbReference type="PANTHER" id="PTHR46124">
    <property type="entry name" value="D-AMINOACYL-TRNA DEACYLASE"/>
    <property type="match status" value="1"/>
</dbReference>
<dbReference type="GO" id="GO:0004536">
    <property type="term" value="F:DNA nuclease activity"/>
    <property type="evidence" value="ECO:0007669"/>
    <property type="project" value="InterPro"/>
</dbReference>
<feature type="binding site" evidence="4">
    <location>
        <position position="10"/>
    </location>
    <ligand>
        <name>a divalent metal cation</name>
        <dbReference type="ChEBI" id="CHEBI:60240"/>
        <label>1</label>
    </ligand>
</feature>
<proteinExistence type="inferred from homology"/>
<evidence type="ECO:0000313" key="6">
    <source>
        <dbReference type="Proteomes" id="UP001143372"/>
    </source>
</evidence>
<evidence type="ECO:0000313" key="5">
    <source>
        <dbReference type="EMBL" id="GLK67465.1"/>
    </source>
</evidence>
<feature type="binding site" evidence="4">
    <location>
        <position position="155"/>
    </location>
    <ligand>
        <name>a divalent metal cation</name>
        <dbReference type="ChEBI" id="CHEBI:60240"/>
        <label>2</label>
    </ligand>
</feature>
<dbReference type="EMBL" id="BSFI01000006">
    <property type="protein sequence ID" value="GLK67465.1"/>
    <property type="molecule type" value="Genomic_DNA"/>
</dbReference>
<dbReference type="AlphaFoldDB" id="A0A9W6MV83"/>
<dbReference type="PROSITE" id="PS01137">
    <property type="entry name" value="TATD_1"/>
    <property type="match status" value="1"/>
</dbReference>
<reference evidence="5" key="2">
    <citation type="submission" date="2023-01" db="EMBL/GenBank/DDBJ databases">
        <authorList>
            <person name="Sun Q."/>
            <person name="Evtushenko L."/>
        </authorList>
    </citation>
    <scope>NUCLEOTIDE SEQUENCE</scope>
    <source>
        <strain evidence="5">VKM B-2347</strain>
    </source>
</reference>
<gene>
    <name evidence="5" type="ORF">GCM10008179_11030</name>
</gene>
<comment type="similarity">
    <text evidence="1">Belongs to the metallo-dependent hydrolases superfamily. TatD-type hydrolase family.</text>
</comment>
<evidence type="ECO:0000256" key="3">
    <source>
        <dbReference type="ARBA" id="ARBA00022801"/>
    </source>
</evidence>
<dbReference type="InterPro" id="IPR001130">
    <property type="entry name" value="TatD-like"/>
</dbReference>
<keyword evidence="3" id="KW-0378">Hydrolase</keyword>
<dbReference type="RefSeq" id="WP_271167720.1">
    <property type="nucleotide sequence ID" value="NZ_BSFI01000006.1"/>
</dbReference>
<dbReference type="NCBIfam" id="TIGR00010">
    <property type="entry name" value="YchF/TatD family DNA exonuclease"/>
    <property type="match status" value="1"/>
</dbReference>
<dbReference type="FunFam" id="3.20.20.140:FF:000005">
    <property type="entry name" value="TatD family hydrolase"/>
    <property type="match status" value="1"/>
</dbReference>
<dbReference type="PANTHER" id="PTHR46124:SF2">
    <property type="entry name" value="D-AMINOACYL-TRNA DEACYLASE"/>
    <property type="match status" value="1"/>
</dbReference>
<keyword evidence="6" id="KW-1185">Reference proteome</keyword>
<keyword evidence="2 4" id="KW-0479">Metal-binding</keyword>
<dbReference type="GO" id="GO:0046872">
    <property type="term" value="F:metal ion binding"/>
    <property type="evidence" value="ECO:0007669"/>
    <property type="project" value="UniProtKB-KW"/>
</dbReference>
<feature type="binding site" evidence="4">
    <location>
        <position position="94"/>
    </location>
    <ligand>
        <name>a divalent metal cation</name>
        <dbReference type="ChEBI" id="CHEBI:60240"/>
        <label>1</label>
    </ligand>
</feature>
<dbReference type="InterPro" id="IPR032466">
    <property type="entry name" value="Metal_Hydrolase"/>
</dbReference>
<comment type="caution">
    <text evidence="5">The sequence shown here is derived from an EMBL/GenBank/DDBJ whole genome shotgun (WGS) entry which is preliminary data.</text>
</comment>
<dbReference type="GO" id="GO:0005829">
    <property type="term" value="C:cytosol"/>
    <property type="evidence" value="ECO:0007669"/>
    <property type="project" value="TreeGrafter"/>
</dbReference>
<feature type="binding site" evidence="4">
    <location>
        <position position="129"/>
    </location>
    <ligand>
        <name>a divalent metal cation</name>
        <dbReference type="ChEBI" id="CHEBI:60240"/>
        <label>2</label>
    </ligand>
</feature>
<feature type="binding site" evidence="4">
    <location>
        <position position="205"/>
    </location>
    <ligand>
        <name>a divalent metal cation</name>
        <dbReference type="ChEBI" id="CHEBI:60240"/>
        <label>1</label>
    </ligand>
</feature>
<dbReference type="PROSITE" id="PS01090">
    <property type="entry name" value="TATD_2"/>
    <property type="match status" value="1"/>
</dbReference>
<accession>A0A9W6MV83</accession>
<dbReference type="InterPro" id="IPR018228">
    <property type="entry name" value="DNase_TatD-rel_CS"/>
</dbReference>
<dbReference type="Proteomes" id="UP001143372">
    <property type="component" value="Unassembled WGS sequence"/>
</dbReference>
<reference evidence="5" key="1">
    <citation type="journal article" date="2014" name="Int. J. Syst. Evol. Microbiol.">
        <title>Complete genome sequence of Corynebacterium casei LMG S-19264T (=DSM 44701T), isolated from a smear-ripened cheese.</title>
        <authorList>
            <consortium name="US DOE Joint Genome Institute (JGI-PGF)"/>
            <person name="Walter F."/>
            <person name="Albersmeier A."/>
            <person name="Kalinowski J."/>
            <person name="Ruckert C."/>
        </authorList>
    </citation>
    <scope>NUCLEOTIDE SEQUENCE</scope>
    <source>
        <strain evidence="5">VKM B-2347</strain>
    </source>
</reference>
<dbReference type="Pfam" id="PF01026">
    <property type="entry name" value="TatD_DNase"/>
    <property type="match status" value="1"/>
</dbReference>